<dbReference type="Gene3D" id="3.40.50.2000">
    <property type="entry name" value="Glycogen Phosphorylase B"/>
    <property type="match status" value="1"/>
</dbReference>
<evidence type="ECO:0008006" key="2">
    <source>
        <dbReference type="Google" id="ProtNLM"/>
    </source>
</evidence>
<reference evidence="1" key="1">
    <citation type="journal article" date="2014" name="Front. Microbiol.">
        <title>High frequency of phylogenetically diverse reductive dehalogenase-homologous genes in deep subseafloor sedimentary metagenomes.</title>
        <authorList>
            <person name="Kawai M."/>
            <person name="Futagami T."/>
            <person name="Toyoda A."/>
            <person name="Takaki Y."/>
            <person name="Nishi S."/>
            <person name="Hori S."/>
            <person name="Arai W."/>
            <person name="Tsubouchi T."/>
            <person name="Morono Y."/>
            <person name="Uchiyama I."/>
            <person name="Ito T."/>
            <person name="Fujiyama A."/>
            <person name="Inagaki F."/>
            <person name="Takami H."/>
        </authorList>
    </citation>
    <scope>NUCLEOTIDE SEQUENCE</scope>
    <source>
        <strain evidence="1">Expedition CK06-06</strain>
    </source>
</reference>
<feature type="non-terminal residue" evidence="1">
    <location>
        <position position="1"/>
    </location>
</feature>
<proteinExistence type="predicted"/>
<sequence length="49" mass="5215">DPAALADAIASLWDRPDFAATLAANGRQEVERNYNATHNAASLSNIFLA</sequence>
<comment type="caution">
    <text evidence="1">The sequence shown here is derived from an EMBL/GenBank/DDBJ whole genome shotgun (WGS) entry which is preliminary data.</text>
</comment>
<evidence type="ECO:0000313" key="1">
    <source>
        <dbReference type="EMBL" id="GAF84987.1"/>
    </source>
</evidence>
<dbReference type="EMBL" id="BARS01002410">
    <property type="protein sequence ID" value="GAF84987.1"/>
    <property type="molecule type" value="Genomic_DNA"/>
</dbReference>
<accession>X0T9Z8</accession>
<dbReference type="SUPFAM" id="SSF53756">
    <property type="entry name" value="UDP-Glycosyltransferase/glycogen phosphorylase"/>
    <property type="match status" value="1"/>
</dbReference>
<organism evidence="1">
    <name type="scientific">marine sediment metagenome</name>
    <dbReference type="NCBI Taxonomy" id="412755"/>
    <lineage>
        <taxon>unclassified sequences</taxon>
        <taxon>metagenomes</taxon>
        <taxon>ecological metagenomes</taxon>
    </lineage>
</organism>
<protein>
    <recommendedName>
        <fullName evidence="2">Glycosyl transferase family 1 domain-containing protein</fullName>
    </recommendedName>
</protein>
<gene>
    <name evidence="1" type="ORF">S01H1_04577</name>
</gene>
<dbReference type="AlphaFoldDB" id="X0T9Z8"/>
<name>X0T9Z8_9ZZZZ</name>